<dbReference type="CDD" id="cd22059">
    <property type="entry name" value="WH2_BetaT"/>
    <property type="match status" value="1"/>
</dbReference>
<dbReference type="InterPro" id="IPR001152">
    <property type="entry name" value="Beta-thymosin"/>
</dbReference>
<dbReference type="GO" id="GO:0030334">
    <property type="term" value="P:regulation of cell migration"/>
    <property type="evidence" value="ECO:0007669"/>
    <property type="project" value="TreeGrafter"/>
</dbReference>
<evidence type="ECO:0000256" key="4">
    <source>
        <dbReference type="ARBA" id="ARBA00023212"/>
    </source>
</evidence>
<dbReference type="Pfam" id="PF01290">
    <property type="entry name" value="Thymosin"/>
    <property type="match status" value="1"/>
</dbReference>
<evidence type="ECO:0000313" key="6">
    <source>
        <dbReference type="Ensembl" id="ENSCWAP00000001021.1"/>
    </source>
</evidence>
<comment type="similarity">
    <text evidence="2">Belongs to the thymosin beta family.</text>
</comment>
<evidence type="ECO:0000256" key="2">
    <source>
        <dbReference type="ARBA" id="ARBA00009511"/>
    </source>
</evidence>
<protein>
    <submittedName>
        <fullName evidence="6">Uncharacterized protein</fullName>
    </submittedName>
</protein>
<evidence type="ECO:0000256" key="5">
    <source>
        <dbReference type="SAM" id="MobiDB-lite"/>
    </source>
</evidence>
<dbReference type="SMART" id="SM00152">
    <property type="entry name" value="THY"/>
    <property type="match status" value="1"/>
</dbReference>
<dbReference type="GO" id="GO:0005856">
    <property type="term" value="C:cytoskeleton"/>
    <property type="evidence" value="ECO:0007669"/>
    <property type="project" value="UniProtKB-SubCell"/>
</dbReference>
<dbReference type="Proteomes" id="UP000694540">
    <property type="component" value="Unplaced"/>
</dbReference>
<name>A0A8C3YAU2_9CETA</name>
<evidence type="ECO:0000256" key="3">
    <source>
        <dbReference type="ARBA" id="ARBA00022490"/>
    </source>
</evidence>
<dbReference type="PANTHER" id="PTHR12021">
    <property type="entry name" value="THYMOSIN BETA"/>
    <property type="match status" value="1"/>
</dbReference>
<dbReference type="GO" id="GO:0003785">
    <property type="term" value="F:actin monomer binding"/>
    <property type="evidence" value="ECO:0007669"/>
    <property type="project" value="InterPro"/>
</dbReference>
<evidence type="ECO:0000256" key="1">
    <source>
        <dbReference type="ARBA" id="ARBA00004245"/>
    </source>
</evidence>
<keyword evidence="7" id="KW-1185">Reference proteome</keyword>
<dbReference type="Ensembl" id="ENSCWAT00000001140.1">
    <property type="protein sequence ID" value="ENSCWAP00000001021.1"/>
    <property type="gene ID" value="ENSCWAG00000000874.1"/>
</dbReference>
<keyword evidence="4" id="KW-0206">Cytoskeleton</keyword>
<feature type="region of interest" description="Disordered" evidence="5">
    <location>
        <begin position="1"/>
        <end position="37"/>
    </location>
</feature>
<dbReference type="PANTHER" id="PTHR12021:SF18">
    <property type="entry name" value="THYMOSIN BETA-4, Y-CHROMOSOMAL"/>
    <property type="match status" value="1"/>
</dbReference>
<comment type="subcellular location">
    <subcellularLocation>
        <location evidence="1">Cytoplasm</location>
        <location evidence="1">Cytoskeleton</location>
    </subcellularLocation>
</comment>
<dbReference type="AlphaFoldDB" id="A0A8C3YAU2"/>
<reference evidence="6" key="2">
    <citation type="submission" date="2025-09" db="UniProtKB">
        <authorList>
            <consortium name="Ensembl"/>
        </authorList>
    </citation>
    <scope>IDENTIFICATION</scope>
</reference>
<proteinExistence type="inferred from homology"/>
<feature type="compositionally biased region" description="Basic and acidic residues" evidence="5">
    <location>
        <begin position="14"/>
        <end position="25"/>
    </location>
</feature>
<dbReference type="Gene3D" id="1.20.5.520">
    <property type="entry name" value="Single helix bin"/>
    <property type="match status" value="1"/>
</dbReference>
<dbReference type="PROSITE" id="PS00500">
    <property type="entry name" value="THYMOSIN_B4"/>
    <property type="match status" value="1"/>
</dbReference>
<evidence type="ECO:0000313" key="7">
    <source>
        <dbReference type="Proteomes" id="UP000694540"/>
    </source>
</evidence>
<dbReference type="GO" id="GO:0007015">
    <property type="term" value="P:actin filament organization"/>
    <property type="evidence" value="ECO:0007669"/>
    <property type="project" value="InterPro"/>
</dbReference>
<sequence length="65" mass="7239">MSDKPNMAETEEFDNSKLKKTETQEKNPLSSGQLAGLYQLSPGNSAVFFNDRHPEALPFSHNSQV</sequence>
<organism evidence="6 7">
    <name type="scientific">Catagonus wagneri</name>
    <name type="common">Chacoan peccary</name>
    <dbReference type="NCBI Taxonomy" id="51154"/>
    <lineage>
        <taxon>Eukaryota</taxon>
        <taxon>Metazoa</taxon>
        <taxon>Chordata</taxon>
        <taxon>Craniata</taxon>
        <taxon>Vertebrata</taxon>
        <taxon>Euteleostomi</taxon>
        <taxon>Mammalia</taxon>
        <taxon>Eutheria</taxon>
        <taxon>Laurasiatheria</taxon>
        <taxon>Artiodactyla</taxon>
        <taxon>Suina</taxon>
        <taxon>Tayassuidae</taxon>
        <taxon>Catagonus</taxon>
    </lineage>
</organism>
<dbReference type="GO" id="GO:0005737">
    <property type="term" value="C:cytoplasm"/>
    <property type="evidence" value="ECO:0007669"/>
    <property type="project" value="TreeGrafter"/>
</dbReference>
<keyword evidence="3" id="KW-0963">Cytoplasm</keyword>
<reference evidence="6" key="1">
    <citation type="submission" date="2025-08" db="UniProtKB">
        <authorList>
            <consortium name="Ensembl"/>
        </authorList>
    </citation>
    <scope>IDENTIFICATION</scope>
</reference>
<accession>A0A8C3YAU2</accession>
<dbReference type="InterPro" id="IPR038386">
    <property type="entry name" value="Beta-thymosin_sf"/>
</dbReference>